<reference evidence="11" key="1">
    <citation type="submission" date="2025-08" db="UniProtKB">
        <authorList>
            <consortium name="Ensembl"/>
        </authorList>
    </citation>
    <scope>IDENTIFICATION</scope>
</reference>
<dbReference type="Pfam" id="PF00918">
    <property type="entry name" value="Gastrin"/>
    <property type="match status" value="1"/>
</dbReference>
<dbReference type="PROSITE" id="PS00259">
    <property type="entry name" value="GASTRIN"/>
    <property type="match status" value="1"/>
</dbReference>
<evidence type="ECO:0000256" key="4">
    <source>
        <dbReference type="ARBA" id="ARBA00022641"/>
    </source>
</evidence>
<sequence length="137" mass="14851">MAAGMNVLIFVVVFLAAVSKVSLSLPSQSPMTEKRSDGAALVSGGRSYNHTRQARSAGTLPSAQQSNYNQSPEDAEALNTLSQLLVRLISRKGMPYQSRSSIASRASGLAAEHRIKDRDYEGWMDFGRRSAEAMEIS</sequence>
<feature type="compositionally biased region" description="Polar residues" evidence="8">
    <location>
        <begin position="46"/>
        <end position="72"/>
    </location>
</feature>
<feature type="region of interest" description="Disordered" evidence="8">
    <location>
        <begin position="26"/>
        <end position="75"/>
    </location>
</feature>
<evidence type="ECO:0000256" key="9">
    <source>
        <dbReference type="SAM" id="SignalP"/>
    </source>
</evidence>
<keyword evidence="6" id="KW-0027">Amidation</keyword>
<organism evidence="11 12">
    <name type="scientific">Hippocampus comes</name>
    <name type="common">Tiger tail seahorse</name>
    <dbReference type="NCBI Taxonomy" id="109280"/>
    <lineage>
        <taxon>Eukaryota</taxon>
        <taxon>Metazoa</taxon>
        <taxon>Chordata</taxon>
        <taxon>Craniata</taxon>
        <taxon>Vertebrata</taxon>
        <taxon>Euteleostomi</taxon>
        <taxon>Actinopterygii</taxon>
        <taxon>Neopterygii</taxon>
        <taxon>Teleostei</taxon>
        <taxon>Neoteleostei</taxon>
        <taxon>Acanthomorphata</taxon>
        <taxon>Syngnathiaria</taxon>
        <taxon>Syngnathiformes</taxon>
        <taxon>Syngnathoidei</taxon>
        <taxon>Syngnathidae</taxon>
        <taxon>Hippocampus</taxon>
    </lineage>
</organism>
<proteinExistence type="inferred from homology"/>
<reference evidence="11" key="2">
    <citation type="submission" date="2025-09" db="UniProtKB">
        <authorList>
            <consortium name="Ensembl"/>
        </authorList>
    </citation>
    <scope>IDENTIFICATION</scope>
</reference>
<evidence type="ECO:0000259" key="10">
    <source>
        <dbReference type="Pfam" id="PF00918"/>
    </source>
</evidence>
<dbReference type="GO" id="GO:0005184">
    <property type="term" value="F:neuropeptide hormone activity"/>
    <property type="evidence" value="ECO:0007669"/>
    <property type="project" value="InterPro"/>
</dbReference>
<dbReference type="GeneTree" id="ENSGT00970000194068"/>
<dbReference type="GeneID" id="109529646"/>
<dbReference type="InterPro" id="IPR013152">
    <property type="entry name" value="Gastrin/cholecystokinin_CS"/>
</dbReference>
<dbReference type="PANTHER" id="PTHR10786:SF0">
    <property type="entry name" value="CHOLECYSTOKININ"/>
    <property type="match status" value="1"/>
</dbReference>
<dbReference type="InterPro" id="IPR001651">
    <property type="entry name" value="Gastrin/CCK"/>
</dbReference>
<evidence type="ECO:0000256" key="7">
    <source>
        <dbReference type="RuleBase" id="RU004362"/>
    </source>
</evidence>
<dbReference type="STRING" id="109280.ENSHCOP00000022141"/>
<dbReference type="KEGG" id="hcq:109529646"/>
<accession>A0A3Q3DW76</accession>
<keyword evidence="4" id="KW-0765">Sulfation</keyword>
<dbReference type="OrthoDB" id="9862982at2759"/>
<dbReference type="GO" id="GO:0005615">
    <property type="term" value="C:extracellular space"/>
    <property type="evidence" value="ECO:0007669"/>
    <property type="project" value="TreeGrafter"/>
</dbReference>
<protein>
    <submittedName>
        <fullName evidence="11">Cholecystokinin-like</fullName>
    </submittedName>
</protein>
<keyword evidence="3" id="KW-0964">Secreted</keyword>
<feature type="chain" id="PRO_5018611859" evidence="9">
    <location>
        <begin position="25"/>
        <end position="137"/>
    </location>
</feature>
<evidence type="ECO:0000313" key="11">
    <source>
        <dbReference type="Ensembl" id="ENSHCOP00000022141.1"/>
    </source>
</evidence>
<dbReference type="GO" id="GO:0007586">
    <property type="term" value="P:digestion"/>
    <property type="evidence" value="ECO:0007669"/>
    <property type="project" value="InterPro"/>
</dbReference>
<dbReference type="Ensembl" id="ENSHCOT00000001841.1">
    <property type="protein sequence ID" value="ENSHCOP00000022141.1"/>
    <property type="gene ID" value="ENSHCOG00000009573.1"/>
</dbReference>
<feature type="signal peptide" evidence="9">
    <location>
        <begin position="1"/>
        <end position="24"/>
    </location>
</feature>
<comment type="similarity">
    <text evidence="2 7">Belongs to the gastrin/cholecystokinin family.</text>
</comment>
<evidence type="ECO:0000256" key="3">
    <source>
        <dbReference type="ARBA" id="ARBA00022525"/>
    </source>
</evidence>
<dbReference type="PANTHER" id="PTHR10786">
    <property type="entry name" value="CHOLECYSTOKININ"/>
    <property type="match status" value="1"/>
</dbReference>
<dbReference type="GO" id="GO:0030424">
    <property type="term" value="C:axon"/>
    <property type="evidence" value="ECO:0007669"/>
    <property type="project" value="TreeGrafter"/>
</dbReference>
<dbReference type="InterPro" id="IPR015499">
    <property type="entry name" value="CCK-like"/>
</dbReference>
<keyword evidence="12" id="KW-1185">Reference proteome</keyword>
<evidence type="ECO:0000313" key="12">
    <source>
        <dbReference type="Proteomes" id="UP000264820"/>
    </source>
</evidence>
<evidence type="ECO:0000256" key="6">
    <source>
        <dbReference type="ARBA" id="ARBA00022815"/>
    </source>
</evidence>
<evidence type="ECO:0000256" key="8">
    <source>
        <dbReference type="SAM" id="MobiDB-lite"/>
    </source>
</evidence>
<comment type="subcellular location">
    <subcellularLocation>
        <location evidence="1 7">Secreted</location>
    </subcellularLocation>
</comment>
<keyword evidence="9" id="KW-0732">Signal</keyword>
<dbReference type="AlphaFoldDB" id="A0A3Q3DW76"/>
<dbReference type="RefSeq" id="XP_019748586.1">
    <property type="nucleotide sequence ID" value="XM_019893027.1"/>
</dbReference>
<name>A0A3Q3DW76_HIPCM</name>
<dbReference type="OMA" id="RFAHYSQ"/>
<evidence type="ECO:0000256" key="2">
    <source>
        <dbReference type="ARBA" id="ARBA00006273"/>
    </source>
</evidence>
<keyword evidence="5" id="KW-0165">Cleavage on pair of basic residues</keyword>
<feature type="domain" description="Gastrin/cholecystokinin peptide hormone" evidence="10">
    <location>
        <begin position="9"/>
        <end position="136"/>
    </location>
</feature>
<evidence type="ECO:0000256" key="5">
    <source>
        <dbReference type="ARBA" id="ARBA00022685"/>
    </source>
</evidence>
<evidence type="ECO:0000256" key="1">
    <source>
        <dbReference type="ARBA" id="ARBA00004613"/>
    </source>
</evidence>
<dbReference type="Proteomes" id="UP000264820">
    <property type="component" value="Unplaced"/>
</dbReference>